<dbReference type="EMBL" id="BNJK01000001">
    <property type="protein sequence ID" value="GHO92016.1"/>
    <property type="molecule type" value="Genomic_DNA"/>
</dbReference>
<gene>
    <name evidence="2" type="ORF">KSF_020640</name>
</gene>
<dbReference type="PROSITE" id="PS51502">
    <property type="entry name" value="S_R_A_B_BARREL"/>
    <property type="match status" value="1"/>
</dbReference>
<sequence length="126" mass="14364">MITNILRFQFRNEVNEAERQRALKVITRTASTKSVAFSSIGRYFGADSYTHAYCVGIPNLAALDRYLREPVHREGDFQFIPLLARLSQMMVSDDPDPDLAAKIKQCLDAAVDPEWKELFDRLGKVN</sequence>
<reference evidence="2" key="1">
    <citation type="submission" date="2020-10" db="EMBL/GenBank/DDBJ databases">
        <title>Taxonomic study of unclassified bacteria belonging to the class Ktedonobacteria.</title>
        <authorList>
            <person name="Yabe S."/>
            <person name="Wang C.M."/>
            <person name="Zheng Y."/>
            <person name="Sakai Y."/>
            <person name="Cavaletti L."/>
            <person name="Monciardini P."/>
            <person name="Donadio S."/>
        </authorList>
    </citation>
    <scope>NUCLEOTIDE SEQUENCE</scope>
    <source>
        <strain evidence="2">ID150040</strain>
    </source>
</reference>
<name>A0A8J3IM50_9CHLR</name>
<protein>
    <recommendedName>
        <fullName evidence="1">Stress-response A/B barrel domain-containing protein</fullName>
    </recommendedName>
</protein>
<dbReference type="AlphaFoldDB" id="A0A8J3IM50"/>
<evidence type="ECO:0000313" key="2">
    <source>
        <dbReference type="EMBL" id="GHO92016.1"/>
    </source>
</evidence>
<dbReference type="Proteomes" id="UP000597444">
    <property type="component" value="Unassembled WGS sequence"/>
</dbReference>
<dbReference type="InterPro" id="IPR013097">
    <property type="entry name" value="Dabb"/>
</dbReference>
<feature type="domain" description="Stress-response A/B barrel" evidence="1">
    <location>
        <begin position="2"/>
        <end position="94"/>
    </location>
</feature>
<dbReference type="InterPro" id="IPR011008">
    <property type="entry name" value="Dimeric_a/b-barrel"/>
</dbReference>
<evidence type="ECO:0000313" key="3">
    <source>
        <dbReference type="Proteomes" id="UP000597444"/>
    </source>
</evidence>
<dbReference type="Gene3D" id="3.30.70.100">
    <property type="match status" value="1"/>
</dbReference>
<keyword evidence="3" id="KW-1185">Reference proteome</keyword>
<evidence type="ECO:0000259" key="1">
    <source>
        <dbReference type="PROSITE" id="PS51502"/>
    </source>
</evidence>
<accession>A0A8J3IM50</accession>
<proteinExistence type="predicted"/>
<organism evidence="2 3">
    <name type="scientific">Reticulibacter mediterranei</name>
    <dbReference type="NCBI Taxonomy" id="2778369"/>
    <lineage>
        <taxon>Bacteria</taxon>
        <taxon>Bacillati</taxon>
        <taxon>Chloroflexota</taxon>
        <taxon>Ktedonobacteria</taxon>
        <taxon>Ktedonobacterales</taxon>
        <taxon>Reticulibacteraceae</taxon>
        <taxon>Reticulibacter</taxon>
    </lineage>
</organism>
<comment type="caution">
    <text evidence="2">The sequence shown here is derived from an EMBL/GenBank/DDBJ whole genome shotgun (WGS) entry which is preliminary data.</text>
</comment>
<dbReference type="SUPFAM" id="SSF54909">
    <property type="entry name" value="Dimeric alpha+beta barrel"/>
    <property type="match status" value="1"/>
</dbReference>